<evidence type="ECO:0000256" key="5">
    <source>
        <dbReference type="SAM" id="MobiDB-lite"/>
    </source>
</evidence>
<evidence type="ECO:0000313" key="8">
    <source>
        <dbReference type="Proteomes" id="UP001439008"/>
    </source>
</evidence>
<reference evidence="7 8" key="1">
    <citation type="journal article" date="2024" name="BMC Biol.">
        <title>Comparative genomics of Ascetosporea gives new insight into the evolutionary basis for animal parasitism in Rhizaria.</title>
        <authorList>
            <person name="Hiltunen Thoren M."/>
            <person name="Onut-Brannstrom I."/>
            <person name="Alfjorden A."/>
            <person name="Peckova H."/>
            <person name="Swords F."/>
            <person name="Hooper C."/>
            <person name="Holzer A.S."/>
            <person name="Bass D."/>
            <person name="Burki F."/>
        </authorList>
    </citation>
    <scope>NUCLEOTIDE SEQUENCE [LARGE SCALE GENOMIC DNA]</scope>
    <source>
        <strain evidence="7">20-A016</strain>
    </source>
</reference>
<feature type="zinc finger region" description="C3H1-type" evidence="4">
    <location>
        <begin position="1"/>
        <end position="29"/>
    </location>
</feature>
<comment type="caution">
    <text evidence="7">The sequence shown here is derived from an EMBL/GenBank/DDBJ whole genome shotgun (WGS) entry which is preliminary data.</text>
</comment>
<feature type="domain" description="C3H1-type" evidence="6">
    <location>
        <begin position="1"/>
        <end position="29"/>
    </location>
</feature>
<name>A0ABV2AFA3_9EUKA</name>
<protein>
    <recommendedName>
        <fullName evidence="6">C3H1-type domain-containing protein</fullName>
    </recommendedName>
</protein>
<dbReference type="PROSITE" id="PS50103">
    <property type="entry name" value="ZF_C3H1"/>
    <property type="match status" value="1"/>
</dbReference>
<dbReference type="EMBL" id="JBDODL010000048">
    <property type="protein sequence ID" value="MES1918365.1"/>
    <property type="molecule type" value="Genomic_DNA"/>
</dbReference>
<keyword evidence="2 4" id="KW-0863">Zinc-finger</keyword>
<dbReference type="InterPro" id="IPR036855">
    <property type="entry name" value="Znf_CCCH_sf"/>
</dbReference>
<organism evidence="7 8">
    <name type="scientific">Bonamia ostreae</name>
    <dbReference type="NCBI Taxonomy" id="126728"/>
    <lineage>
        <taxon>Eukaryota</taxon>
        <taxon>Sar</taxon>
        <taxon>Rhizaria</taxon>
        <taxon>Endomyxa</taxon>
        <taxon>Ascetosporea</taxon>
        <taxon>Haplosporida</taxon>
        <taxon>Bonamia</taxon>
    </lineage>
</organism>
<evidence type="ECO:0000256" key="2">
    <source>
        <dbReference type="ARBA" id="ARBA00022771"/>
    </source>
</evidence>
<sequence length="112" mass="12904">MSSQICLFFLGFDGNCRWGDECKFQHVPADSLSDEELRYHLEYGTKVLEGHLKKNGLYPSCTKLKRQKAKIMAKRKMRRMLENAGKKQNGRINSNGTFSEDEVTDYSNDESC</sequence>
<feature type="compositionally biased region" description="Acidic residues" evidence="5">
    <location>
        <begin position="99"/>
        <end position="112"/>
    </location>
</feature>
<evidence type="ECO:0000259" key="6">
    <source>
        <dbReference type="PROSITE" id="PS50103"/>
    </source>
</evidence>
<evidence type="ECO:0000256" key="4">
    <source>
        <dbReference type="PROSITE-ProRule" id="PRU00723"/>
    </source>
</evidence>
<keyword evidence="8" id="KW-1185">Reference proteome</keyword>
<evidence type="ECO:0000256" key="1">
    <source>
        <dbReference type="ARBA" id="ARBA00022723"/>
    </source>
</evidence>
<evidence type="ECO:0000313" key="7">
    <source>
        <dbReference type="EMBL" id="MES1918365.1"/>
    </source>
</evidence>
<dbReference type="Proteomes" id="UP001439008">
    <property type="component" value="Unassembled WGS sequence"/>
</dbReference>
<dbReference type="InterPro" id="IPR000571">
    <property type="entry name" value="Znf_CCCH"/>
</dbReference>
<keyword evidence="1 4" id="KW-0479">Metal-binding</keyword>
<keyword evidence="3 4" id="KW-0862">Zinc</keyword>
<proteinExistence type="predicted"/>
<feature type="region of interest" description="Disordered" evidence="5">
    <location>
        <begin position="80"/>
        <end position="112"/>
    </location>
</feature>
<dbReference type="SUPFAM" id="SSF90229">
    <property type="entry name" value="CCCH zinc finger"/>
    <property type="match status" value="1"/>
</dbReference>
<evidence type="ECO:0000256" key="3">
    <source>
        <dbReference type="ARBA" id="ARBA00022833"/>
    </source>
</evidence>
<accession>A0ABV2AFA3</accession>
<gene>
    <name evidence="7" type="ORF">MHBO_000338</name>
</gene>
<dbReference type="Gene3D" id="4.10.1000.10">
    <property type="entry name" value="Zinc finger, CCCH-type"/>
    <property type="match status" value="1"/>
</dbReference>